<dbReference type="PANTHER" id="PTHR11104">
    <property type="entry name" value="AMINOGLYCOSIDE N3-ACETYLTRANSFERASE"/>
    <property type="match status" value="1"/>
</dbReference>
<evidence type="ECO:0000256" key="2">
    <source>
        <dbReference type="ARBA" id="ARBA00022679"/>
    </source>
</evidence>
<comment type="similarity">
    <text evidence="1 4">Belongs to the antibiotic N-acetyltransferase family.</text>
</comment>
<proteinExistence type="inferred from homology"/>
<dbReference type="SUPFAM" id="SSF110710">
    <property type="entry name" value="TTHA0583/YokD-like"/>
    <property type="match status" value="1"/>
</dbReference>
<sequence>MSEHKVIEGTRRPITVQAMLQDLKNLGICEGDTILVHSALSSLGWVCGGPQAAVQALLQAVGESGTLVMPAQSADWSDPAEWENPPVPTEWIDIIYREMPAFDPAITPTRGMGRIAELFRTFPGTVRSDHPQASFCANGLHAEYITSGHELTPQFGMASPLGKLYDLQAKVLLLGVGYDSCTSFHLAEAQIDSMPKKRMGAAVLENGQRVWRWFEDFQYDSEDFARIGEQLETESSVMVGKVGNAECKLFHMKDAVDFAKQWLQSNRIGL</sequence>
<evidence type="ECO:0000313" key="5">
    <source>
        <dbReference type="EMBL" id="MFC6331931.1"/>
    </source>
</evidence>
<dbReference type="Proteomes" id="UP001596233">
    <property type="component" value="Unassembled WGS sequence"/>
</dbReference>
<protein>
    <recommendedName>
        <fullName evidence="4">Aminoglycoside N(3)-acetyltransferase</fullName>
        <ecNumber evidence="4">2.3.1.-</ecNumber>
    </recommendedName>
</protein>
<dbReference type="InterPro" id="IPR003679">
    <property type="entry name" value="Amioglycoside_AcTrfase"/>
</dbReference>
<keyword evidence="6" id="KW-1185">Reference proteome</keyword>
<evidence type="ECO:0000256" key="3">
    <source>
        <dbReference type="ARBA" id="ARBA00023315"/>
    </source>
</evidence>
<name>A0ABW1V366_9BACL</name>
<organism evidence="5 6">
    <name type="scientific">Paenibacillus septentrionalis</name>
    <dbReference type="NCBI Taxonomy" id="429342"/>
    <lineage>
        <taxon>Bacteria</taxon>
        <taxon>Bacillati</taxon>
        <taxon>Bacillota</taxon>
        <taxon>Bacilli</taxon>
        <taxon>Bacillales</taxon>
        <taxon>Paenibacillaceae</taxon>
        <taxon>Paenibacillus</taxon>
    </lineage>
</organism>
<accession>A0ABW1V366</accession>
<keyword evidence="2 4" id="KW-0808">Transferase</keyword>
<comment type="caution">
    <text evidence="5">The sequence shown here is derived from an EMBL/GenBank/DDBJ whole genome shotgun (WGS) entry which is preliminary data.</text>
</comment>
<reference evidence="6" key="1">
    <citation type="journal article" date="2019" name="Int. J. Syst. Evol. Microbiol.">
        <title>The Global Catalogue of Microorganisms (GCM) 10K type strain sequencing project: providing services to taxonomists for standard genome sequencing and annotation.</title>
        <authorList>
            <consortium name="The Broad Institute Genomics Platform"/>
            <consortium name="The Broad Institute Genome Sequencing Center for Infectious Disease"/>
            <person name="Wu L."/>
            <person name="Ma J."/>
        </authorList>
    </citation>
    <scope>NUCLEOTIDE SEQUENCE [LARGE SCALE GENOMIC DNA]</scope>
    <source>
        <strain evidence="6">PCU 280</strain>
    </source>
</reference>
<gene>
    <name evidence="5" type="ORF">ACFP56_04785</name>
</gene>
<dbReference type="Pfam" id="PF02522">
    <property type="entry name" value="Antibiotic_NAT"/>
    <property type="match status" value="1"/>
</dbReference>
<evidence type="ECO:0000256" key="4">
    <source>
        <dbReference type="RuleBase" id="RU365031"/>
    </source>
</evidence>
<dbReference type="InterPro" id="IPR028345">
    <property type="entry name" value="Antibiotic_NAT-like"/>
</dbReference>
<keyword evidence="3 4" id="KW-0012">Acyltransferase</keyword>
<evidence type="ECO:0000256" key="1">
    <source>
        <dbReference type="ARBA" id="ARBA00006383"/>
    </source>
</evidence>
<dbReference type="EC" id="2.3.1.-" evidence="4"/>
<dbReference type="EMBL" id="JBHSTE010000001">
    <property type="protein sequence ID" value="MFC6331931.1"/>
    <property type="molecule type" value="Genomic_DNA"/>
</dbReference>
<comment type="catalytic activity">
    <reaction evidence="4">
        <text>a 2-deoxystreptamine antibiotic + acetyl-CoA = an N(3)-acetyl-2-deoxystreptamine antibiotic + CoA + H(+)</text>
        <dbReference type="Rhea" id="RHEA:12665"/>
        <dbReference type="ChEBI" id="CHEBI:15378"/>
        <dbReference type="ChEBI" id="CHEBI:57287"/>
        <dbReference type="ChEBI" id="CHEBI:57288"/>
        <dbReference type="ChEBI" id="CHEBI:57921"/>
        <dbReference type="ChEBI" id="CHEBI:77452"/>
        <dbReference type="EC" id="2.3.1.81"/>
    </reaction>
</comment>
<dbReference type="RefSeq" id="WP_379231668.1">
    <property type="nucleotide sequence ID" value="NZ_JBHSTE010000001.1"/>
</dbReference>
<keyword evidence="4" id="KW-0046">Antibiotic resistance</keyword>
<evidence type="ECO:0000313" key="6">
    <source>
        <dbReference type="Proteomes" id="UP001596233"/>
    </source>
</evidence>
<dbReference type="PANTHER" id="PTHR11104:SF0">
    <property type="entry name" value="SPBETA PROPHAGE-DERIVED AMINOGLYCOSIDE N(3')-ACETYLTRANSFERASE-LIKE PROTEIN YOKD"/>
    <property type="match status" value="1"/>
</dbReference>